<dbReference type="AlphaFoldDB" id="A0A938WMK4"/>
<dbReference type="Proteomes" id="UP000764045">
    <property type="component" value="Unassembled WGS sequence"/>
</dbReference>
<evidence type="ECO:0000313" key="2">
    <source>
        <dbReference type="EMBL" id="MBM6662040.1"/>
    </source>
</evidence>
<dbReference type="InterPro" id="IPR018673">
    <property type="entry name" value="DUF2141"/>
</dbReference>
<dbReference type="Pfam" id="PF09912">
    <property type="entry name" value="DUF2141"/>
    <property type="match status" value="1"/>
</dbReference>
<keyword evidence="1" id="KW-0732">Signal</keyword>
<dbReference type="RefSeq" id="WP_205110097.1">
    <property type="nucleotide sequence ID" value="NZ_JACJJL010000015.1"/>
</dbReference>
<comment type="caution">
    <text evidence="2">The sequence shown here is derived from an EMBL/GenBank/DDBJ whole genome shotgun (WGS) entry which is preliminary data.</text>
</comment>
<dbReference type="EMBL" id="JACJJL010000015">
    <property type="protein sequence ID" value="MBM6662040.1"/>
    <property type="molecule type" value="Genomic_DNA"/>
</dbReference>
<sequence length="134" mass="14910">MKKLLSIVVMMFSIVGVRPLFAQTAKSVSFRISNIPNKQGKVLLATANGKHYGMAEASDSVVTICLNEFPLGKQAIYVFHDANGNFKMDMSDDKLPIEFCAVQNVQITEDGQTFEIKLVDVRKKHANNNQPINH</sequence>
<evidence type="ECO:0000256" key="1">
    <source>
        <dbReference type="SAM" id="SignalP"/>
    </source>
</evidence>
<keyword evidence="3" id="KW-1185">Reference proteome</keyword>
<proteinExistence type="predicted"/>
<feature type="chain" id="PRO_5038036602" evidence="1">
    <location>
        <begin position="23"/>
        <end position="134"/>
    </location>
</feature>
<evidence type="ECO:0000313" key="3">
    <source>
        <dbReference type="Proteomes" id="UP000764045"/>
    </source>
</evidence>
<gene>
    <name evidence="2" type="ORF">H6B30_09820</name>
</gene>
<accession>A0A938WMK4</accession>
<protein>
    <submittedName>
        <fullName evidence="2">DUF2141 domain-containing protein</fullName>
    </submittedName>
</protein>
<name>A0A938WMK4_9BACT</name>
<reference evidence="2 3" key="1">
    <citation type="journal article" date="2021" name="Sci. Rep.">
        <title>The distribution of antibiotic resistance genes in chicken gut microbiota commensals.</title>
        <authorList>
            <person name="Juricova H."/>
            <person name="Matiasovicova J."/>
            <person name="Kubasova T."/>
            <person name="Cejkova D."/>
            <person name="Rychlik I."/>
        </authorList>
    </citation>
    <scope>NUCLEOTIDE SEQUENCE [LARGE SCALE GENOMIC DNA]</scope>
    <source>
        <strain evidence="2 3">An819</strain>
    </source>
</reference>
<feature type="signal peptide" evidence="1">
    <location>
        <begin position="1"/>
        <end position="22"/>
    </location>
</feature>
<organism evidence="2 3">
    <name type="scientific">Marseilla massiliensis</name>
    <dbReference type="NCBI Taxonomy" id="1841864"/>
    <lineage>
        <taxon>Bacteria</taxon>
        <taxon>Pseudomonadati</taxon>
        <taxon>Bacteroidota</taxon>
        <taxon>Bacteroidia</taxon>
        <taxon>Bacteroidales</taxon>
        <taxon>Prevotellaceae</taxon>
        <taxon>Marseilla</taxon>
    </lineage>
</organism>